<dbReference type="InterPro" id="IPR035924">
    <property type="entry name" value="FlaG-like_sf"/>
</dbReference>
<proteinExistence type="predicted"/>
<accession>A0A317MWV6</accession>
<protein>
    <submittedName>
        <fullName evidence="2">Flagellar protein FlaG</fullName>
    </submittedName>
</protein>
<keyword evidence="3" id="KW-1185">Reference proteome</keyword>
<evidence type="ECO:0000256" key="1">
    <source>
        <dbReference type="SAM" id="MobiDB-lite"/>
    </source>
</evidence>
<gene>
    <name evidence="2" type="ORF">C7443_103216</name>
</gene>
<organism evidence="2 3">
    <name type="scientific">Plasticicumulans acidivorans</name>
    <dbReference type="NCBI Taxonomy" id="886464"/>
    <lineage>
        <taxon>Bacteria</taxon>
        <taxon>Pseudomonadati</taxon>
        <taxon>Pseudomonadota</taxon>
        <taxon>Gammaproteobacteria</taxon>
        <taxon>Candidatus Competibacteraceae</taxon>
        <taxon>Plasticicumulans</taxon>
    </lineage>
</organism>
<dbReference type="SUPFAM" id="SSF160214">
    <property type="entry name" value="FlaG-like"/>
    <property type="match status" value="1"/>
</dbReference>
<feature type="compositionally biased region" description="Low complexity" evidence="1">
    <location>
        <begin position="18"/>
        <end position="40"/>
    </location>
</feature>
<dbReference type="Proteomes" id="UP000246569">
    <property type="component" value="Unassembled WGS sequence"/>
</dbReference>
<dbReference type="Gene3D" id="3.30.160.170">
    <property type="entry name" value="FlaG-like"/>
    <property type="match status" value="1"/>
</dbReference>
<dbReference type="RefSeq" id="WP_170123516.1">
    <property type="nucleotide sequence ID" value="NZ_QGTJ01000003.1"/>
</dbReference>
<evidence type="ECO:0000313" key="2">
    <source>
        <dbReference type="EMBL" id="PWV63291.1"/>
    </source>
</evidence>
<keyword evidence="2" id="KW-0282">Flagellum</keyword>
<comment type="caution">
    <text evidence="2">The sequence shown here is derived from an EMBL/GenBank/DDBJ whole genome shotgun (WGS) entry which is preliminary data.</text>
</comment>
<dbReference type="PANTHER" id="PTHR37166">
    <property type="entry name" value="PROTEIN FLAG"/>
    <property type="match status" value="1"/>
</dbReference>
<evidence type="ECO:0000313" key="3">
    <source>
        <dbReference type="Proteomes" id="UP000246569"/>
    </source>
</evidence>
<dbReference type="AlphaFoldDB" id="A0A317MWV6"/>
<keyword evidence="2" id="KW-0969">Cilium</keyword>
<reference evidence="2 3" key="1">
    <citation type="submission" date="2018-05" db="EMBL/GenBank/DDBJ databases">
        <title>Genomic Encyclopedia of Type Strains, Phase IV (KMG-IV): sequencing the most valuable type-strain genomes for metagenomic binning, comparative biology and taxonomic classification.</title>
        <authorList>
            <person name="Goeker M."/>
        </authorList>
    </citation>
    <scope>NUCLEOTIDE SEQUENCE [LARGE SCALE GENOMIC DNA]</scope>
    <source>
        <strain evidence="2 3">DSM 23606</strain>
    </source>
</reference>
<dbReference type="Pfam" id="PF03646">
    <property type="entry name" value="FlaG"/>
    <property type="match status" value="1"/>
</dbReference>
<dbReference type="InterPro" id="IPR005186">
    <property type="entry name" value="FlaG"/>
</dbReference>
<dbReference type="PANTHER" id="PTHR37166:SF1">
    <property type="entry name" value="PROTEIN FLAG"/>
    <property type="match status" value="1"/>
</dbReference>
<dbReference type="EMBL" id="QGTJ01000003">
    <property type="protein sequence ID" value="PWV63291.1"/>
    <property type="molecule type" value="Genomic_DNA"/>
</dbReference>
<sequence length="132" mass="13959">MSVSITPATGGYEHAVQSATTADSRTRADAVAPADAVKAAGRQVDAGSGTSAEQGAGSEDELQAAMQLVNEHLQASHRSLQFSRDDGSGYVVIKVMDTEKNEVIRQIPSEELLALARHLREGDEGYLVHAQV</sequence>
<keyword evidence="2" id="KW-0966">Cell projection</keyword>
<feature type="region of interest" description="Disordered" evidence="1">
    <location>
        <begin position="1"/>
        <end position="61"/>
    </location>
</feature>
<name>A0A317MWV6_9GAMM</name>